<reference evidence="1 2" key="1">
    <citation type="submission" date="2017-04" db="EMBL/GenBank/DDBJ databases">
        <title>Complete genome sequence of Flavobacterium kingsejong AJ004.</title>
        <authorList>
            <person name="Lee P.C."/>
        </authorList>
    </citation>
    <scope>NUCLEOTIDE SEQUENCE [LARGE SCALE GENOMIC DNA]</scope>
    <source>
        <strain evidence="1 2">AJ004</strain>
    </source>
</reference>
<dbReference type="EMBL" id="CP020919">
    <property type="protein sequence ID" value="AWG24792.1"/>
    <property type="molecule type" value="Genomic_DNA"/>
</dbReference>
<dbReference type="KEGG" id="fki:FK004_05895"/>
<keyword evidence="2" id="KW-1185">Reference proteome</keyword>
<evidence type="ECO:0008006" key="3">
    <source>
        <dbReference type="Google" id="ProtNLM"/>
    </source>
</evidence>
<proteinExistence type="predicted"/>
<dbReference type="InterPro" id="IPR025366">
    <property type="entry name" value="DUF4270"/>
</dbReference>
<evidence type="ECO:0000313" key="1">
    <source>
        <dbReference type="EMBL" id="AWG24792.1"/>
    </source>
</evidence>
<evidence type="ECO:0000313" key="2">
    <source>
        <dbReference type="Proteomes" id="UP000244677"/>
    </source>
</evidence>
<dbReference type="OrthoDB" id="1466062at2"/>
<dbReference type="AlphaFoldDB" id="A0A2S1LM23"/>
<gene>
    <name evidence="1" type="ORF">FK004_05895</name>
</gene>
<dbReference type="Proteomes" id="UP000244677">
    <property type="component" value="Chromosome"/>
</dbReference>
<protein>
    <recommendedName>
        <fullName evidence="3">DUF4270 domain-containing protein</fullName>
    </recommendedName>
</protein>
<organism evidence="1 2">
    <name type="scientific">Flavobacterium kingsejongi</name>
    <dbReference type="NCBI Taxonomy" id="1678728"/>
    <lineage>
        <taxon>Bacteria</taxon>
        <taxon>Pseudomonadati</taxon>
        <taxon>Bacteroidota</taxon>
        <taxon>Flavobacteriia</taxon>
        <taxon>Flavobacteriales</taxon>
        <taxon>Flavobacteriaceae</taxon>
        <taxon>Flavobacterium</taxon>
    </lineage>
</organism>
<name>A0A2S1LM23_9FLAO</name>
<dbReference type="RefSeq" id="WP_108736422.1">
    <property type="nucleotide sequence ID" value="NZ_CP020919.1"/>
</dbReference>
<accession>A0A2S1LM23</accession>
<dbReference type="Pfam" id="PF14092">
    <property type="entry name" value="DUF4270"/>
    <property type="match status" value="1"/>
</dbReference>
<sequence length="543" mass="59383">MHTVSLAKKVLLFFLVVLFVSCDKDFNSIGADIVGDDHFDSDLYVAQNISAYSKATFPVQSNNLTTNPLGVYDNPVFGKTTASFVTQVQLNSVAPTFAASAVITKVELLVPYFSTLKSTEADGSSIYELDSLYGTSKIKLEVFESGYFLRDFDPAATTQTTQLYYSDMNNTIDAAKIGVRLNDTIAPYQNDDFVFSAAENVATATDGTVTRSKPGMKLQLNKAYFTQKIINSASGNLLNNSVFKNYFRGLYFKVGQSATEPNGNSLSMLNFGDGKITITYTELTPSTTDDENATVEKTVILDLKGNTISLLDNEYNSAYQNAITNPNTSLGADRLYVKGGAGSTAFIDLFNGADDDNDGVSNELADLRTRGWLINEANLVFYIDRTTMDAQAGNATAAKVYEPRRVYLFDAKNNRPLLDYYYDNSTISTDAKLNKYIFGGIMEVTSDGKGEKYKIRITEHIKALLKLDSTNVRLGLSVTENINTITNAALKTPLSLPGGSSNFKYVPVGSVISPLGTVLYGNNTSPADEPKKLKLEIYYTKPN</sequence>